<dbReference type="Proteomes" id="UP001165653">
    <property type="component" value="Unassembled WGS sequence"/>
</dbReference>
<evidence type="ECO:0000313" key="2">
    <source>
        <dbReference type="EMBL" id="MCW1916898.1"/>
    </source>
</evidence>
<reference evidence="2" key="1">
    <citation type="submission" date="2022-10" db="EMBL/GenBank/DDBJ databases">
        <title>Luteolibacter sp. GHJ8, whole genome shotgun sequencing project.</title>
        <authorList>
            <person name="Zhao G."/>
            <person name="Shen L."/>
        </authorList>
    </citation>
    <scope>NUCLEOTIDE SEQUENCE</scope>
    <source>
        <strain evidence="2">GHJ8</strain>
    </source>
</reference>
<name>A0ABT3GAM5_9BACT</name>
<evidence type="ECO:0008006" key="4">
    <source>
        <dbReference type="Google" id="ProtNLM"/>
    </source>
</evidence>
<accession>A0ABT3GAM5</accession>
<gene>
    <name evidence="2" type="ORF">OJ996_25135</name>
</gene>
<dbReference type="EMBL" id="JAPDDR010000020">
    <property type="protein sequence ID" value="MCW1916898.1"/>
    <property type="molecule type" value="Genomic_DNA"/>
</dbReference>
<comment type="caution">
    <text evidence="2">The sequence shown here is derived from an EMBL/GenBank/DDBJ whole genome shotgun (WGS) entry which is preliminary data.</text>
</comment>
<sequence length="498" mass="55263">MSSPAAAAPAAGGAISSAPTAADGAASSSPGAKVKPMSHMAGSALKSKDTLESIKTAEGPDLYSRVALWMVDASEEDLKGFWDHYRQKENRENDINDLIFINWTRINPQGAIAAAKGTPDEHYAWWAWACHDPETALATAKASNPDRVNNVTWGIGEFHPDWLLEHFEELPENSRNNALQGLVKWDDRADPEKILNFLLENDRGLHPGLFKVLAMRDPWTALEWLQEKKPQGRLYSYADGRDPMGMLLDTVSKQDPEVFKRMIDQTPSGELKRQMETVLFNQQLESDPEAAVAALKDIKAPLVLTERYSKAAMHYLASDPDRAFELARQMLDECPTAMNLNMRVELGNGGSTTWGSGGSRELQNLMAALMAKDPERTVTLHLPAEGASYAESSTFYNLTGQWAENDIDGLVNWVNKQPESDVRDRAINAIVNKSIQEQDYESAMEWAQSSAKPNTAIHNVVANWASRDPEGVRAWMDSAELSEKLAKDLQQYIPKQNP</sequence>
<organism evidence="2 3">
    <name type="scientific">Luteolibacter rhizosphaerae</name>
    <dbReference type="NCBI Taxonomy" id="2989719"/>
    <lineage>
        <taxon>Bacteria</taxon>
        <taxon>Pseudomonadati</taxon>
        <taxon>Verrucomicrobiota</taxon>
        <taxon>Verrucomicrobiia</taxon>
        <taxon>Verrucomicrobiales</taxon>
        <taxon>Verrucomicrobiaceae</taxon>
        <taxon>Luteolibacter</taxon>
    </lineage>
</organism>
<keyword evidence="3" id="KW-1185">Reference proteome</keyword>
<feature type="compositionally biased region" description="Low complexity" evidence="1">
    <location>
        <begin position="1"/>
        <end position="32"/>
    </location>
</feature>
<evidence type="ECO:0000313" key="3">
    <source>
        <dbReference type="Proteomes" id="UP001165653"/>
    </source>
</evidence>
<feature type="region of interest" description="Disordered" evidence="1">
    <location>
        <begin position="1"/>
        <end position="41"/>
    </location>
</feature>
<dbReference type="RefSeq" id="WP_264516517.1">
    <property type="nucleotide sequence ID" value="NZ_JAPDDR010000020.1"/>
</dbReference>
<proteinExistence type="predicted"/>
<protein>
    <recommendedName>
        <fullName evidence="4">HEAT repeat protein</fullName>
    </recommendedName>
</protein>
<evidence type="ECO:0000256" key="1">
    <source>
        <dbReference type="SAM" id="MobiDB-lite"/>
    </source>
</evidence>